<dbReference type="Proteomes" id="UP001243330">
    <property type="component" value="Unassembled WGS sequence"/>
</dbReference>
<comment type="caution">
    <text evidence="2">The sequence shown here is derived from an EMBL/GenBank/DDBJ whole genome shotgun (WGS) entry which is preliminary data.</text>
</comment>
<feature type="region of interest" description="Disordered" evidence="1">
    <location>
        <begin position="78"/>
        <end position="100"/>
    </location>
</feature>
<evidence type="ECO:0000256" key="1">
    <source>
        <dbReference type="SAM" id="MobiDB-lite"/>
    </source>
</evidence>
<dbReference type="EMBL" id="JAQOWY010000801">
    <property type="protein sequence ID" value="KAK1838592.1"/>
    <property type="molecule type" value="Genomic_DNA"/>
</dbReference>
<evidence type="ECO:0000313" key="2">
    <source>
        <dbReference type="EMBL" id="KAK1838592.1"/>
    </source>
</evidence>
<reference evidence="2" key="1">
    <citation type="submission" date="2023-01" db="EMBL/GenBank/DDBJ databases">
        <title>Colletotrichum chrysophilum M932 genome sequence.</title>
        <authorList>
            <person name="Baroncelli R."/>
        </authorList>
    </citation>
    <scope>NUCLEOTIDE SEQUENCE</scope>
    <source>
        <strain evidence="2">M932</strain>
    </source>
</reference>
<protein>
    <submittedName>
        <fullName evidence="2">Uncharacterized protein</fullName>
    </submittedName>
</protein>
<name>A0AAD9E8J7_9PEZI</name>
<gene>
    <name evidence="2" type="ORF">CCHR01_18787</name>
</gene>
<sequence length="251" mass="27334">MRRQPAQSQLQTCLLRATSTTISRPPTTSTAAGPIIARHIPSITMIFDHFLFSGVRPLAQTIRCTISDQSTPIAVGVGSGSGSGSGSGAAPEVAPPLPSSVRRLSSPVHRFRLPSPPLIWKACMVWSLLSAIARFSAHRRVGLLETRCLSRGHLGILPVVLGSCCFCCWLAKLTSEHCSPEPIFSHHVRSASNPLIIPARQGKRFQFFDASLQVPNKVPNRLAWKLELELDLELLRLTPSSTWSRGSSLCR</sequence>
<feature type="compositionally biased region" description="Gly residues" evidence="1">
    <location>
        <begin position="78"/>
        <end position="87"/>
    </location>
</feature>
<accession>A0AAD9E8J7</accession>
<proteinExistence type="predicted"/>
<keyword evidence="3" id="KW-1185">Reference proteome</keyword>
<dbReference type="AlphaFoldDB" id="A0AAD9E8J7"/>
<organism evidence="2 3">
    <name type="scientific">Colletotrichum chrysophilum</name>
    <dbReference type="NCBI Taxonomy" id="1836956"/>
    <lineage>
        <taxon>Eukaryota</taxon>
        <taxon>Fungi</taxon>
        <taxon>Dikarya</taxon>
        <taxon>Ascomycota</taxon>
        <taxon>Pezizomycotina</taxon>
        <taxon>Sordariomycetes</taxon>
        <taxon>Hypocreomycetidae</taxon>
        <taxon>Glomerellales</taxon>
        <taxon>Glomerellaceae</taxon>
        <taxon>Colletotrichum</taxon>
        <taxon>Colletotrichum gloeosporioides species complex</taxon>
    </lineage>
</organism>
<evidence type="ECO:0000313" key="3">
    <source>
        <dbReference type="Proteomes" id="UP001243330"/>
    </source>
</evidence>